<dbReference type="GO" id="GO:0006465">
    <property type="term" value="P:signal peptide processing"/>
    <property type="evidence" value="ECO:0007669"/>
    <property type="project" value="InterPro"/>
</dbReference>
<organism evidence="10 11">
    <name type="scientific">Draconibacterium halophilum</name>
    <dbReference type="NCBI Taxonomy" id="2706887"/>
    <lineage>
        <taxon>Bacteria</taxon>
        <taxon>Pseudomonadati</taxon>
        <taxon>Bacteroidota</taxon>
        <taxon>Bacteroidia</taxon>
        <taxon>Marinilabiliales</taxon>
        <taxon>Prolixibacteraceae</taxon>
        <taxon>Draconibacterium</taxon>
    </lineage>
</organism>
<dbReference type="Gene3D" id="3.90.226.10">
    <property type="entry name" value="2-enoyl-CoA Hydratase, Chain A, domain 1"/>
    <property type="match status" value="2"/>
</dbReference>
<feature type="transmembrane region" description="Helical" evidence="8">
    <location>
        <begin position="7"/>
        <end position="34"/>
    </location>
</feature>
<keyword evidence="6 8" id="KW-0472">Membrane</keyword>
<dbReference type="Gene3D" id="6.20.330.10">
    <property type="match status" value="1"/>
</dbReference>
<evidence type="ECO:0000256" key="2">
    <source>
        <dbReference type="ARBA" id="ARBA00008683"/>
    </source>
</evidence>
<comment type="subcellular location">
    <subcellularLocation>
        <location evidence="1">Membrane</location>
    </subcellularLocation>
</comment>
<evidence type="ECO:0000313" key="10">
    <source>
        <dbReference type="EMBL" id="QIA07137.1"/>
    </source>
</evidence>
<dbReference type="KEGG" id="drc:G0Q07_05070"/>
<dbReference type="InterPro" id="IPR004634">
    <property type="entry name" value="Pept_S49_pIV"/>
</dbReference>
<dbReference type="InterPro" id="IPR029045">
    <property type="entry name" value="ClpP/crotonase-like_dom_sf"/>
</dbReference>
<dbReference type="Pfam" id="PF01343">
    <property type="entry name" value="Peptidase_S49"/>
    <property type="match status" value="2"/>
</dbReference>
<dbReference type="CDD" id="cd07023">
    <property type="entry name" value="S49_Sppa_N_C"/>
    <property type="match status" value="1"/>
</dbReference>
<accession>A0A6C0RAM5</accession>
<evidence type="ECO:0000256" key="8">
    <source>
        <dbReference type="SAM" id="Phobius"/>
    </source>
</evidence>
<dbReference type="NCBIfam" id="TIGR00706">
    <property type="entry name" value="SppA_dom"/>
    <property type="match status" value="1"/>
</dbReference>
<evidence type="ECO:0000259" key="9">
    <source>
        <dbReference type="Pfam" id="PF01343"/>
    </source>
</evidence>
<name>A0A6C0RAM5_9BACT</name>
<evidence type="ECO:0000256" key="3">
    <source>
        <dbReference type="ARBA" id="ARBA00022670"/>
    </source>
</evidence>
<feature type="domain" description="Peptidase S49" evidence="9">
    <location>
        <begin position="381"/>
        <end position="528"/>
    </location>
</feature>
<keyword evidence="3" id="KW-0645">Protease</keyword>
<evidence type="ECO:0000256" key="1">
    <source>
        <dbReference type="ARBA" id="ARBA00004370"/>
    </source>
</evidence>
<dbReference type="InterPro" id="IPR047272">
    <property type="entry name" value="S49_SppA_C"/>
</dbReference>
<feature type="domain" description="Peptidase S49" evidence="9">
    <location>
        <begin position="131"/>
        <end position="282"/>
    </location>
</feature>
<sequence>MKEFFKYVLATIVGVLALSLIGTFLMFIIFGAIIASADKQVTVADQSMLVIDLNQSIVDRASNDPFEDIELPGFLSSVKTIGLDHISESLKKAVDDDRIKGIYLKLSTTNGGFASVEEIRNDLIAFKDSCDKPIYACADQMLLDQKGYYLATVADQIVLHPEVTLDFRGLGSELMFYKNALDKLGVEMQIIRGPNNKFKSAVEPFMLEEMSEASREQRLLYMNSLWNHMLNGISEARGISVEQLNVLADEAQTYKKAIEMVENGLIDAAKYRDEVLNDMREITGIEGTDAIPVVSVKDYAKVPVKGQSKKYSRNKVAVIYASGEIGVALSGDEGISGDKLGKEIRKARQDSSYKAIVLRVNSPGGAVFDSETIWREVKLAAEEKTLVVSFGDVAASGGYYISCPADKIVASPNTITGSIGIFGQIPNFGELMNDKLGITTDAVGTNEHSNFVSLMRPMTPYEKQRMTHYISIGYDTFLSHVADGRGMTKEAVDNIGQGRVWSGENAMEIGLIDEFGGLEHAIQLAVEMEGLEDYRTVSLPALKSPFEEMFKLGGNVKARILKGELGDTYRYYEHLKKATEMNGIYARMPYDIYLN</sequence>
<gene>
    <name evidence="10" type="primary">sppA</name>
    <name evidence="10" type="ORF">G0Q07_05070</name>
</gene>
<dbReference type="SUPFAM" id="SSF52096">
    <property type="entry name" value="ClpP/crotonase"/>
    <property type="match status" value="2"/>
</dbReference>
<dbReference type="GO" id="GO:0016020">
    <property type="term" value="C:membrane"/>
    <property type="evidence" value="ECO:0007669"/>
    <property type="project" value="UniProtKB-SubCell"/>
</dbReference>
<dbReference type="InterPro" id="IPR047217">
    <property type="entry name" value="S49_SppA_67K_type_N"/>
</dbReference>
<dbReference type="PANTHER" id="PTHR33209">
    <property type="entry name" value="PROTEASE 4"/>
    <property type="match status" value="1"/>
</dbReference>
<keyword evidence="11" id="KW-1185">Reference proteome</keyword>
<dbReference type="PANTHER" id="PTHR33209:SF1">
    <property type="entry name" value="PEPTIDASE S49 DOMAIN-CONTAINING PROTEIN"/>
    <property type="match status" value="1"/>
</dbReference>
<comment type="similarity">
    <text evidence="2">Belongs to the peptidase S49 family.</text>
</comment>
<dbReference type="AlphaFoldDB" id="A0A6C0RAM5"/>
<dbReference type="NCBIfam" id="TIGR00705">
    <property type="entry name" value="SppA_67K"/>
    <property type="match status" value="1"/>
</dbReference>
<keyword evidence="8" id="KW-0812">Transmembrane</keyword>
<feature type="active site" description="Proton donor/acceptor" evidence="7">
    <location>
        <position position="199"/>
    </location>
</feature>
<keyword evidence="4" id="KW-0378">Hydrolase</keyword>
<dbReference type="PIRSF" id="PIRSF001217">
    <property type="entry name" value="Protease_4_SppA"/>
    <property type="match status" value="1"/>
</dbReference>
<feature type="active site" description="Nucleophile" evidence="7">
    <location>
        <position position="396"/>
    </location>
</feature>
<keyword evidence="8" id="KW-1133">Transmembrane helix</keyword>
<dbReference type="RefSeq" id="WP_163345066.1">
    <property type="nucleotide sequence ID" value="NZ_CP048409.1"/>
</dbReference>
<dbReference type="InterPro" id="IPR004635">
    <property type="entry name" value="Pept_S49_SppA"/>
</dbReference>
<proteinExistence type="inferred from homology"/>
<evidence type="ECO:0000313" key="11">
    <source>
        <dbReference type="Proteomes" id="UP000474630"/>
    </source>
</evidence>
<evidence type="ECO:0000256" key="6">
    <source>
        <dbReference type="ARBA" id="ARBA00023136"/>
    </source>
</evidence>
<dbReference type="GO" id="GO:0008236">
    <property type="term" value="F:serine-type peptidase activity"/>
    <property type="evidence" value="ECO:0007669"/>
    <property type="project" value="UniProtKB-KW"/>
</dbReference>
<dbReference type="Proteomes" id="UP000474630">
    <property type="component" value="Chromosome"/>
</dbReference>
<dbReference type="InterPro" id="IPR002142">
    <property type="entry name" value="Peptidase_S49"/>
</dbReference>
<evidence type="ECO:0000256" key="4">
    <source>
        <dbReference type="ARBA" id="ARBA00022801"/>
    </source>
</evidence>
<dbReference type="CDD" id="cd07018">
    <property type="entry name" value="S49_SppA_67K_type"/>
    <property type="match status" value="1"/>
</dbReference>
<evidence type="ECO:0000256" key="7">
    <source>
        <dbReference type="PIRSR" id="PIRSR001217-1"/>
    </source>
</evidence>
<evidence type="ECO:0000256" key="5">
    <source>
        <dbReference type="ARBA" id="ARBA00022825"/>
    </source>
</evidence>
<protein>
    <submittedName>
        <fullName evidence="10">Signal peptide peptidase SppA</fullName>
    </submittedName>
</protein>
<keyword evidence="5" id="KW-0720">Serine protease</keyword>
<reference evidence="10 11" key="1">
    <citation type="submission" date="2020-02" db="EMBL/GenBank/DDBJ databases">
        <title>Genome sequencing for Draconibacterium sp. strain M1.</title>
        <authorList>
            <person name="Park S.-J."/>
        </authorList>
    </citation>
    <scope>NUCLEOTIDE SEQUENCE [LARGE SCALE GENOMIC DNA]</scope>
    <source>
        <strain evidence="10 11">M1</strain>
    </source>
</reference>
<dbReference type="EMBL" id="CP048409">
    <property type="protein sequence ID" value="QIA07137.1"/>
    <property type="molecule type" value="Genomic_DNA"/>
</dbReference>